<dbReference type="Pfam" id="PF13603">
    <property type="entry name" value="tRNA-synt_1_2"/>
    <property type="match status" value="1"/>
</dbReference>
<dbReference type="STRING" id="1802115.A2756_03695"/>
<dbReference type="InterPro" id="IPR001412">
    <property type="entry name" value="aa-tRNA-synth_I_CS"/>
</dbReference>
<dbReference type="AlphaFoldDB" id="A0A1G2G3X9"/>
<feature type="domain" description="Aminoacyl-tRNA synthetase class Ia" evidence="11">
    <location>
        <begin position="12"/>
        <end position="220"/>
    </location>
</feature>
<dbReference type="PRINTS" id="PR00985">
    <property type="entry name" value="TRNASYNTHLEU"/>
</dbReference>
<evidence type="ECO:0000256" key="7">
    <source>
        <dbReference type="ARBA" id="ARBA00023146"/>
    </source>
</evidence>
<dbReference type="GO" id="GO:0004823">
    <property type="term" value="F:leucine-tRNA ligase activity"/>
    <property type="evidence" value="ECO:0007669"/>
    <property type="project" value="UniProtKB-UniRule"/>
</dbReference>
<dbReference type="InterPro" id="IPR009008">
    <property type="entry name" value="Val/Leu/Ile-tRNA-synth_edit"/>
</dbReference>
<dbReference type="InterPro" id="IPR009080">
    <property type="entry name" value="tRNAsynth_Ia_anticodon-bd"/>
</dbReference>
<sequence>MNRYHPAKIEAKWQKVWEKKKLYNAKPSSRKKKYYALIEFPYPSGDGLHVGHVRSYTAMDIVARKRRAEGYEVLYPIGWDAFGLPTENYAIKHKIHPKIVTKKNTDNFRRQLKSLGFSFDWSREINTSDPGYYKWTQWIFLQLFEAGLAYKTKTFINWCLNCKIGLANEEVVGGRCERCGGTVEKREKEQWMLRITAYADKLLKGLETVNYISEAKVQQEHWIGRSDGALLQFPVPHAQTPIEVFTTRPDTLYGATYLVLAPEHPLVDNFRPRISNFHEVEAYREASKKKTEEERLRLEREKTGVELRGLKAINPATREEMPVWISDYVLAGYGTGAIMAVPAHDERDYEFARKFNLAIREVVRPRSGAPIEEGKVFAGEGMVSASGRFDGMPSAKAKWEIAKSVAGKRITQYKLRDWVFSRQRYWGEPIPLVFCSGCQKDAANPKSQISTVKKMRQFSKGERLNPGWIAVSEKNLPVELPNVKEYMPTDTGESPLANITSWVGTKCPRCGLKARRETDVMPNWAGSSWYFLRYIDPKNKKTFADFKQLKHWMPVDWYNGGMEHTVLHLLYSRFWNQFLYDQKLVPVREPYQKRTSHGLIMGEGGMKMSKSKGNVVNPDSVVKDFGADALRLYEMFIGPFNQPVAWDVHGILGVTRFLERVWMLGDPKRIAKKHADKELEALLHKTIKKVSQDIESMAFNTAVSACMVFVNECSKREMLDRALWQTFLRVLSPFAPHITEELWQVLGNKKSIHEELWPVYNPKLIRDEEFVLVVQINGKVRDSFTVPSGITQKEAESLALAREKIQAFLGGSQPKKIIFVPGRLLNIVF</sequence>
<dbReference type="Proteomes" id="UP000177785">
    <property type="component" value="Unassembled WGS sequence"/>
</dbReference>
<protein>
    <recommendedName>
        <fullName evidence="9">Leucine--tRNA ligase</fullName>
        <ecNumber evidence="9">6.1.1.4</ecNumber>
    </recommendedName>
    <alternativeName>
        <fullName evidence="9">Leucyl-tRNA synthetase</fullName>
        <shortName evidence="9">LeuRS</shortName>
    </alternativeName>
</protein>
<dbReference type="CDD" id="cd00812">
    <property type="entry name" value="LeuRS_core"/>
    <property type="match status" value="1"/>
</dbReference>
<dbReference type="FunFam" id="3.40.50.620:FF:000060">
    <property type="entry name" value="Leucine--tRNA ligase"/>
    <property type="match status" value="1"/>
</dbReference>
<dbReference type="PANTHER" id="PTHR43740:SF2">
    <property type="entry name" value="LEUCINE--TRNA LIGASE, MITOCHONDRIAL"/>
    <property type="match status" value="1"/>
</dbReference>
<keyword evidence="3 9" id="KW-0436">Ligase</keyword>
<feature type="domain" description="Leucyl-tRNA synthetase editing" evidence="13">
    <location>
        <begin position="221"/>
        <end position="404"/>
    </location>
</feature>
<keyword evidence="6 9" id="KW-0648">Protein biosynthesis</keyword>
<dbReference type="Pfam" id="PF08264">
    <property type="entry name" value="Anticodon_1"/>
    <property type="match status" value="1"/>
</dbReference>
<evidence type="ECO:0000256" key="6">
    <source>
        <dbReference type="ARBA" id="ARBA00022917"/>
    </source>
</evidence>
<evidence type="ECO:0000256" key="5">
    <source>
        <dbReference type="ARBA" id="ARBA00022840"/>
    </source>
</evidence>
<dbReference type="InterPro" id="IPR025709">
    <property type="entry name" value="Leu_tRNA-synth_edit"/>
</dbReference>
<dbReference type="GO" id="GO:0006429">
    <property type="term" value="P:leucyl-tRNA aminoacylation"/>
    <property type="evidence" value="ECO:0007669"/>
    <property type="project" value="UniProtKB-UniRule"/>
</dbReference>
<reference evidence="14 15" key="1">
    <citation type="journal article" date="2016" name="Nat. Commun.">
        <title>Thousands of microbial genomes shed light on interconnected biogeochemical processes in an aquifer system.</title>
        <authorList>
            <person name="Anantharaman K."/>
            <person name="Brown C.T."/>
            <person name="Hug L.A."/>
            <person name="Sharon I."/>
            <person name="Castelle C.J."/>
            <person name="Probst A.J."/>
            <person name="Thomas B.C."/>
            <person name="Singh A."/>
            <person name="Wilkins M.J."/>
            <person name="Karaoz U."/>
            <person name="Brodie E.L."/>
            <person name="Williams K.H."/>
            <person name="Hubbard S.S."/>
            <person name="Banfield J.F."/>
        </authorList>
    </citation>
    <scope>NUCLEOTIDE SEQUENCE [LARGE SCALE GENOMIC DNA]</scope>
</reference>
<dbReference type="GO" id="GO:0002161">
    <property type="term" value="F:aminoacyl-tRNA deacylase activity"/>
    <property type="evidence" value="ECO:0007669"/>
    <property type="project" value="InterPro"/>
</dbReference>
<feature type="binding site" evidence="9">
    <location>
        <position position="610"/>
    </location>
    <ligand>
        <name>ATP</name>
        <dbReference type="ChEBI" id="CHEBI:30616"/>
    </ligand>
</feature>
<dbReference type="PANTHER" id="PTHR43740">
    <property type="entry name" value="LEUCYL-TRNA SYNTHETASE"/>
    <property type="match status" value="1"/>
</dbReference>
<dbReference type="SUPFAM" id="SSF47323">
    <property type="entry name" value="Anticodon-binding domain of a subclass of class I aminoacyl-tRNA synthetases"/>
    <property type="match status" value="1"/>
</dbReference>
<dbReference type="Pfam" id="PF00133">
    <property type="entry name" value="tRNA-synt_1"/>
    <property type="match status" value="2"/>
</dbReference>
<comment type="caution">
    <text evidence="14">The sequence shown here is derived from an EMBL/GenBank/DDBJ whole genome shotgun (WGS) entry which is preliminary data.</text>
</comment>
<dbReference type="EC" id="6.1.1.4" evidence="9"/>
<evidence type="ECO:0000256" key="10">
    <source>
        <dbReference type="RuleBase" id="RU363035"/>
    </source>
</evidence>
<dbReference type="PROSITE" id="PS00178">
    <property type="entry name" value="AA_TRNA_LIGASE_I"/>
    <property type="match status" value="1"/>
</dbReference>
<dbReference type="NCBIfam" id="TIGR00396">
    <property type="entry name" value="leuS_bact"/>
    <property type="match status" value="1"/>
</dbReference>
<dbReference type="GO" id="GO:0005524">
    <property type="term" value="F:ATP binding"/>
    <property type="evidence" value="ECO:0007669"/>
    <property type="project" value="UniProtKB-UniRule"/>
</dbReference>
<evidence type="ECO:0000313" key="14">
    <source>
        <dbReference type="EMBL" id="OGZ44944.1"/>
    </source>
</evidence>
<evidence type="ECO:0000259" key="11">
    <source>
        <dbReference type="Pfam" id="PF00133"/>
    </source>
</evidence>
<organism evidence="14 15">
    <name type="scientific">Candidatus Ryanbacteria bacterium RIFCSPHIGHO2_01_FULL_48_27</name>
    <dbReference type="NCBI Taxonomy" id="1802115"/>
    <lineage>
        <taxon>Bacteria</taxon>
        <taxon>Candidatus Ryaniibacteriota</taxon>
    </lineage>
</organism>
<dbReference type="HAMAP" id="MF_00049_B">
    <property type="entry name" value="Leu_tRNA_synth_B"/>
    <property type="match status" value="1"/>
</dbReference>
<dbReference type="Gene3D" id="1.10.730.10">
    <property type="entry name" value="Isoleucyl-tRNA Synthetase, Domain 1"/>
    <property type="match status" value="1"/>
</dbReference>
<comment type="similarity">
    <text evidence="1 9 10">Belongs to the class-I aminoacyl-tRNA synthetase family.</text>
</comment>
<dbReference type="Gene3D" id="3.10.20.590">
    <property type="match status" value="1"/>
</dbReference>
<dbReference type="InterPro" id="IPR002302">
    <property type="entry name" value="Leu-tRNA-ligase"/>
</dbReference>
<dbReference type="FunFam" id="1.10.730.10:FF:000002">
    <property type="entry name" value="Leucine--tRNA ligase"/>
    <property type="match status" value="1"/>
</dbReference>
<evidence type="ECO:0000256" key="9">
    <source>
        <dbReference type="HAMAP-Rule" id="MF_00049"/>
    </source>
</evidence>
<evidence type="ECO:0000259" key="12">
    <source>
        <dbReference type="Pfam" id="PF08264"/>
    </source>
</evidence>
<comment type="catalytic activity">
    <reaction evidence="8 9">
        <text>tRNA(Leu) + L-leucine + ATP = L-leucyl-tRNA(Leu) + AMP + diphosphate</text>
        <dbReference type="Rhea" id="RHEA:11688"/>
        <dbReference type="Rhea" id="RHEA-COMP:9613"/>
        <dbReference type="Rhea" id="RHEA-COMP:9622"/>
        <dbReference type="ChEBI" id="CHEBI:30616"/>
        <dbReference type="ChEBI" id="CHEBI:33019"/>
        <dbReference type="ChEBI" id="CHEBI:57427"/>
        <dbReference type="ChEBI" id="CHEBI:78442"/>
        <dbReference type="ChEBI" id="CHEBI:78494"/>
        <dbReference type="ChEBI" id="CHEBI:456215"/>
        <dbReference type="EC" id="6.1.1.4"/>
    </reaction>
</comment>
<name>A0A1G2G3X9_9BACT</name>
<dbReference type="GO" id="GO:0005829">
    <property type="term" value="C:cytosol"/>
    <property type="evidence" value="ECO:0007669"/>
    <property type="project" value="TreeGrafter"/>
</dbReference>
<keyword evidence="7 9" id="KW-0030">Aminoacyl-tRNA synthetase</keyword>
<evidence type="ECO:0000256" key="4">
    <source>
        <dbReference type="ARBA" id="ARBA00022741"/>
    </source>
</evidence>
<feature type="domain" description="Aminoacyl-tRNA synthetase class Ia" evidence="11">
    <location>
        <begin position="414"/>
        <end position="633"/>
    </location>
</feature>
<proteinExistence type="inferred from homology"/>
<dbReference type="CDD" id="cd07958">
    <property type="entry name" value="Anticodon_Ia_Leu_BEm"/>
    <property type="match status" value="1"/>
</dbReference>
<keyword evidence="5 9" id="KW-0067">ATP-binding</keyword>
<dbReference type="InterPro" id="IPR002300">
    <property type="entry name" value="aa-tRNA-synth_Ia"/>
</dbReference>
<gene>
    <name evidence="9" type="primary">leuS</name>
    <name evidence="14" type="ORF">A2756_03695</name>
</gene>
<dbReference type="Gene3D" id="3.40.50.620">
    <property type="entry name" value="HUPs"/>
    <property type="match status" value="2"/>
</dbReference>
<feature type="short sequence motif" description="'KMSKS' region" evidence="9">
    <location>
        <begin position="607"/>
        <end position="611"/>
    </location>
</feature>
<evidence type="ECO:0000256" key="1">
    <source>
        <dbReference type="ARBA" id="ARBA00005594"/>
    </source>
</evidence>
<evidence type="ECO:0000259" key="13">
    <source>
        <dbReference type="Pfam" id="PF13603"/>
    </source>
</evidence>
<evidence type="ECO:0000256" key="8">
    <source>
        <dbReference type="ARBA" id="ARBA00047469"/>
    </source>
</evidence>
<dbReference type="SUPFAM" id="SSF52374">
    <property type="entry name" value="Nucleotidylyl transferase"/>
    <property type="match status" value="1"/>
</dbReference>
<accession>A0A1G2G3X9</accession>
<dbReference type="InterPro" id="IPR013155">
    <property type="entry name" value="M/V/L/I-tRNA-synth_anticd-bd"/>
</dbReference>
<dbReference type="EMBL" id="MHNL01000011">
    <property type="protein sequence ID" value="OGZ44944.1"/>
    <property type="molecule type" value="Genomic_DNA"/>
</dbReference>
<keyword evidence="4 9" id="KW-0547">Nucleotide-binding</keyword>
<comment type="caution">
    <text evidence="9">Lacks conserved residue(s) required for the propagation of feature annotation.</text>
</comment>
<comment type="subcellular location">
    <subcellularLocation>
        <location evidence="9">Cytoplasm</location>
    </subcellularLocation>
</comment>
<evidence type="ECO:0000256" key="2">
    <source>
        <dbReference type="ARBA" id="ARBA00022490"/>
    </source>
</evidence>
<dbReference type="InterPro" id="IPR014729">
    <property type="entry name" value="Rossmann-like_a/b/a_fold"/>
</dbReference>
<keyword evidence="2 9" id="KW-0963">Cytoplasm</keyword>
<evidence type="ECO:0000256" key="3">
    <source>
        <dbReference type="ARBA" id="ARBA00022598"/>
    </source>
</evidence>
<dbReference type="SUPFAM" id="SSF50677">
    <property type="entry name" value="ValRS/IleRS/LeuRS editing domain"/>
    <property type="match status" value="1"/>
</dbReference>
<evidence type="ECO:0000313" key="15">
    <source>
        <dbReference type="Proteomes" id="UP000177785"/>
    </source>
</evidence>
<feature type="domain" description="Methionyl/Valyl/Leucyl/Isoleucyl-tRNA synthetase anticodon-binding" evidence="12">
    <location>
        <begin position="676"/>
        <end position="791"/>
    </location>
</feature>